<evidence type="ECO:0000313" key="2">
    <source>
        <dbReference type="Proteomes" id="UP001060215"/>
    </source>
</evidence>
<accession>A0ACC0FT78</accession>
<evidence type="ECO:0000313" key="1">
    <source>
        <dbReference type="EMBL" id="KAI7991267.1"/>
    </source>
</evidence>
<reference evidence="1 2" key="1">
    <citation type="journal article" date="2022" name="Plant J.">
        <title>Chromosome-level genome of Camellia lanceoleosa provides a valuable resource for understanding genome evolution and self-incompatibility.</title>
        <authorList>
            <person name="Gong W."/>
            <person name="Xiao S."/>
            <person name="Wang L."/>
            <person name="Liao Z."/>
            <person name="Chang Y."/>
            <person name="Mo W."/>
            <person name="Hu G."/>
            <person name="Li W."/>
            <person name="Zhao G."/>
            <person name="Zhu H."/>
            <person name="Hu X."/>
            <person name="Ji K."/>
            <person name="Xiang X."/>
            <person name="Song Q."/>
            <person name="Yuan D."/>
            <person name="Jin S."/>
            <person name="Zhang L."/>
        </authorList>
    </citation>
    <scope>NUCLEOTIDE SEQUENCE [LARGE SCALE GENOMIC DNA]</scope>
    <source>
        <strain evidence="1">SQ_2022a</strain>
    </source>
</reference>
<name>A0ACC0FT78_9ERIC</name>
<proteinExistence type="predicted"/>
<protein>
    <submittedName>
        <fullName evidence="1">40S ribosomal protein S16</fullName>
    </submittedName>
</protein>
<organism evidence="1 2">
    <name type="scientific">Camellia lanceoleosa</name>
    <dbReference type="NCBI Taxonomy" id="1840588"/>
    <lineage>
        <taxon>Eukaryota</taxon>
        <taxon>Viridiplantae</taxon>
        <taxon>Streptophyta</taxon>
        <taxon>Embryophyta</taxon>
        <taxon>Tracheophyta</taxon>
        <taxon>Spermatophyta</taxon>
        <taxon>Magnoliopsida</taxon>
        <taxon>eudicotyledons</taxon>
        <taxon>Gunneridae</taxon>
        <taxon>Pentapetalae</taxon>
        <taxon>asterids</taxon>
        <taxon>Ericales</taxon>
        <taxon>Theaceae</taxon>
        <taxon>Camellia</taxon>
    </lineage>
</organism>
<gene>
    <name evidence="1" type="ORF">LOK49_LG12G01332</name>
</gene>
<keyword evidence="1" id="KW-0689">Ribosomal protein</keyword>
<dbReference type="EMBL" id="CM045770">
    <property type="protein sequence ID" value="KAI7991267.1"/>
    <property type="molecule type" value="Genomic_DNA"/>
</dbReference>
<comment type="caution">
    <text evidence="1">The sequence shown here is derived from an EMBL/GenBank/DDBJ whole genome shotgun (WGS) entry which is preliminary data.</text>
</comment>
<keyword evidence="2" id="KW-1185">Reference proteome</keyword>
<sequence length="120" mass="13135">MAAPPIKSIQCFGRKKIVVTITYCKHGCGLIKINGSPVELVEPEILCYKAYEPILLLGRQRFVGVDMRIRVKGGGHISQIYAIRQSIEEMASGFEEPTSRPPQSPSCSSSHGNNNDAGNF</sequence>
<dbReference type="Proteomes" id="UP001060215">
    <property type="component" value="Chromosome 13"/>
</dbReference>
<keyword evidence="1" id="KW-0687">Ribonucleoprotein</keyword>